<dbReference type="SUPFAM" id="SSF46689">
    <property type="entry name" value="Homeodomain-like"/>
    <property type="match status" value="1"/>
</dbReference>
<evidence type="ECO:0000259" key="1">
    <source>
        <dbReference type="Pfam" id="PF17931"/>
    </source>
</evidence>
<dbReference type="InterPro" id="IPR041673">
    <property type="entry name" value="TetR_C_23"/>
</dbReference>
<evidence type="ECO:0000313" key="3">
    <source>
        <dbReference type="Proteomes" id="UP000027821"/>
    </source>
</evidence>
<dbReference type="SUPFAM" id="SSF48498">
    <property type="entry name" value="Tetracyclin repressor-like, C-terminal domain"/>
    <property type="match status" value="1"/>
</dbReference>
<dbReference type="STRING" id="1048983.EL17_10350"/>
<dbReference type="OrthoDB" id="977687at2"/>
<dbReference type="InterPro" id="IPR036271">
    <property type="entry name" value="Tet_transcr_reg_TetR-rel_C_sf"/>
</dbReference>
<dbReference type="Gene3D" id="1.10.357.10">
    <property type="entry name" value="Tetracycline Repressor, domain 2"/>
    <property type="match status" value="1"/>
</dbReference>
<sequence length="221" mass="26168">MENIEIKKSNKVDIKTKILSAYIQYVLEHGKEPSSVFKFAQSIKIKEEEFYNHYTSFQGVKSGVWDQLFDQTITMMEAQEVYRTYSAKEKLLSFYFTWIEELKKNRSYLLALYQGHTGFRKSMPEELKSFRRKFKDFSTEIILEGKETEQIADRAFISDRYEDALWLETMFIFQYWLKDTSTSFEKTDVAVEKSVNLAFDLMGKSAVDSLLDFAKFLYQSK</sequence>
<comment type="caution">
    <text evidence="2">The sequence shown here is derived from an EMBL/GenBank/DDBJ whole genome shotgun (WGS) entry which is preliminary data.</text>
</comment>
<reference evidence="2 3" key="1">
    <citation type="submission" date="2014-04" db="EMBL/GenBank/DDBJ databases">
        <title>Characterization and application of a salt tolerant electro-active bacterium.</title>
        <authorList>
            <person name="Yang L."/>
            <person name="Wei S."/>
            <person name="Tay Q.X.M."/>
        </authorList>
    </citation>
    <scope>NUCLEOTIDE SEQUENCE [LARGE SCALE GENOMIC DNA]</scope>
    <source>
        <strain evidence="2 3">LY1</strain>
    </source>
</reference>
<evidence type="ECO:0000313" key="2">
    <source>
        <dbReference type="EMBL" id="KEO73892.1"/>
    </source>
</evidence>
<dbReference type="Proteomes" id="UP000027821">
    <property type="component" value="Unassembled WGS sequence"/>
</dbReference>
<dbReference type="Pfam" id="PF17931">
    <property type="entry name" value="TetR_C_23"/>
    <property type="match status" value="1"/>
</dbReference>
<accession>A0A074LJ99</accession>
<name>A0A074LJ99_9BACT</name>
<dbReference type="EMBL" id="JMIH01000018">
    <property type="protein sequence ID" value="KEO73892.1"/>
    <property type="molecule type" value="Genomic_DNA"/>
</dbReference>
<feature type="domain" description="Tetracyclin repressor-like C-terminal" evidence="1">
    <location>
        <begin position="90"/>
        <end position="217"/>
    </location>
</feature>
<keyword evidence="3" id="KW-1185">Reference proteome</keyword>
<dbReference type="RefSeq" id="WP_035073962.1">
    <property type="nucleotide sequence ID" value="NZ_JMIH01000018.1"/>
</dbReference>
<dbReference type="InterPro" id="IPR009057">
    <property type="entry name" value="Homeodomain-like_sf"/>
</dbReference>
<proteinExistence type="predicted"/>
<dbReference type="eggNOG" id="ENOG502Z7VU">
    <property type="taxonomic scope" value="Bacteria"/>
</dbReference>
<dbReference type="AlphaFoldDB" id="A0A074LJ99"/>
<protein>
    <recommendedName>
        <fullName evidence="1">Tetracyclin repressor-like C-terminal domain-containing protein</fullName>
    </recommendedName>
</protein>
<organism evidence="2 3">
    <name type="scientific">Anditalea andensis</name>
    <dbReference type="NCBI Taxonomy" id="1048983"/>
    <lineage>
        <taxon>Bacteria</taxon>
        <taxon>Pseudomonadati</taxon>
        <taxon>Bacteroidota</taxon>
        <taxon>Cytophagia</taxon>
        <taxon>Cytophagales</taxon>
        <taxon>Cytophagaceae</taxon>
        <taxon>Anditalea</taxon>
    </lineage>
</organism>
<gene>
    <name evidence="2" type="ORF">EL17_10350</name>
</gene>